<feature type="transmembrane region" description="Helical" evidence="1">
    <location>
        <begin position="6"/>
        <end position="23"/>
    </location>
</feature>
<gene>
    <name evidence="2" type="ORF">ACFP0N_20570</name>
</gene>
<organism evidence="2 3">
    <name type="scientific">Kitasatospora aburaviensis</name>
    <dbReference type="NCBI Taxonomy" id="67265"/>
    <lineage>
        <taxon>Bacteria</taxon>
        <taxon>Bacillati</taxon>
        <taxon>Actinomycetota</taxon>
        <taxon>Actinomycetes</taxon>
        <taxon>Kitasatosporales</taxon>
        <taxon>Streptomycetaceae</taxon>
        <taxon>Kitasatospora</taxon>
    </lineage>
</organism>
<keyword evidence="1" id="KW-0472">Membrane</keyword>
<evidence type="ECO:0008006" key="4">
    <source>
        <dbReference type="Google" id="ProtNLM"/>
    </source>
</evidence>
<keyword evidence="3" id="KW-1185">Reference proteome</keyword>
<proteinExistence type="predicted"/>
<keyword evidence="1" id="KW-1133">Transmembrane helix</keyword>
<keyword evidence="1" id="KW-0812">Transmembrane</keyword>
<dbReference type="EMBL" id="JBHSOD010000026">
    <property type="protein sequence ID" value="MFC5887368.1"/>
    <property type="molecule type" value="Genomic_DNA"/>
</dbReference>
<evidence type="ECO:0000313" key="3">
    <source>
        <dbReference type="Proteomes" id="UP001596067"/>
    </source>
</evidence>
<reference evidence="3" key="1">
    <citation type="journal article" date="2019" name="Int. J. Syst. Evol. Microbiol.">
        <title>The Global Catalogue of Microorganisms (GCM) 10K type strain sequencing project: providing services to taxonomists for standard genome sequencing and annotation.</title>
        <authorList>
            <consortium name="The Broad Institute Genomics Platform"/>
            <consortium name="The Broad Institute Genome Sequencing Center for Infectious Disease"/>
            <person name="Wu L."/>
            <person name="Ma J."/>
        </authorList>
    </citation>
    <scope>NUCLEOTIDE SEQUENCE [LARGE SCALE GENOMIC DNA]</scope>
    <source>
        <strain evidence="3">CGMCC 4.1469</strain>
    </source>
</reference>
<protein>
    <recommendedName>
        <fullName evidence="4">Secreted protein</fullName>
    </recommendedName>
</protein>
<evidence type="ECO:0000256" key="1">
    <source>
        <dbReference type="SAM" id="Phobius"/>
    </source>
</evidence>
<evidence type="ECO:0000313" key="2">
    <source>
        <dbReference type="EMBL" id="MFC5887368.1"/>
    </source>
</evidence>
<dbReference type="RefSeq" id="WP_345328721.1">
    <property type="nucleotide sequence ID" value="NZ_BAAAVH010000056.1"/>
</dbReference>
<sequence>MDWGTIVGTITGAVVGVGTTMLTDRSRWRREQAVRSNTVKRELYASYLAATARTWNEIHAAVVTSSEPWPERARAASAAYREGGVFELRYQISITAPPNIVALSDKTMRGYRTLVDKLNSGQVYNSWDELRSDCQEWFDALRDLRHEMRADLAQDDPRAS</sequence>
<dbReference type="Proteomes" id="UP001596067">
    <property type="component" value="Unassembled WGS sequence"/>
</dbReference>
<name>A0ABW1F0J4_9ACTN</name>
<comment type="caution">
    <text evidence="2">The sequence shown here is derived from an EMBL/GenBank/DDBJ whole genome shotgun (WGS) entry which is preliminary data.</text>
</comment>
<accession>A0ABW1F0J4</accession>